<dbReference type="EMBL" id="GGEC01004275">
    <property type="protein sequence ID" value="MBW84758.1"/>
    <property type="molecule type" value="Transcribed_RNA"/>
</dbReference>
<proteinExistence type="predicted"/>
<name>A0A2P2IU80_RHIMU</name>
<evidence type="ECO:0000313" key="1">
    <source>
        <dbReference type="EMBL" id="MBW84758.1"/>
    </source>
</evidence>
<organism evidence="1">
    <name type="scientific">Rhizophora mucronata</name>
    <name type="common">Asiatic mangrove</name>
    <dbReference type="NCBI Taxonomy" id="61149"/>
    <lineage>
        <taxon>Eukaryota</taxon>
        <taxon>Viridiplantae</taxon>
        <taxon>Streptophyta</taxon>
        <taxon>Embryophyta</taxon>
        <taxon>Tracheophyta</taxon>
        <taxon>Spermatophyta</taxon>
        <taxon>Magnoliopsida</taxon>
        <taxon>eudicotyledons</taxon>
        <taxon>Gunneridae</taxon>
        <taxon>Pentapetalae</taxon>
        <taxon>rosids</taxon>
        <taxon>fabids</taxon>
        <taxon>Malpighiales</taxon>
        <taxon>Rhizophoraceae</taxon>
        <taxon>Rhizophora</taxon>
    </lineage>
</organism>
<protein>
    <submittedName>
        <fullName evidence="1">Uncharacterized protein</fullName>
    </submittedName>
</protein>
<sequence>MVIITKQKCDLLLVFPHKCPIWCL</sequence>
<reference evidence="1" key="1">
    <citation type="submission" date="2018-02" db="EMBL/GenBank/DDBJ databases">
        <title>Rhizophora mucronata_Transcriptome.</title>
        <authorList>
            <person name="Meera S.P."/>
            <person name="Sreeshan A."/>
            <person name="Augustine A."/>
        </authorList>
    </citation>
    <scope>NUCLEOTIDE SEQUENCE</scope>
    <source>
        <tissue evidence="1">Leaf</tissue>
    </source>
</reference>
<dbReference type="AlphaFoldDB" id="A0A2P2IU80"/>
<accession>A0A2P2IU80</accession>